<dbReference type="Proteomes" id="UP001432222">
    <property type="component" value="Chromosome"/>
</dbReference>
<dbReference type="SUPFAM" id="SSF53474">
    <property type="entry name" value="alpha/beta-Hydrolases"/>
    <property type="match status" value="1"/>
</dbReference>
<feature type="domain" description="AB hydrolase-1" evidence="1">
    <location>
        <begin position="34"/>
        <end position="300"/>
    </location>
</feature>
<dbReference type="InterPro" id="IPR000073">
    <property type="entry name" value="AB_hydrolase_1"/>
</dbReference>
<dbReference type="Pfam" id="PF12697">
    <property type="entry name" value="Abhydrolase_6"/>
    <property type="match status" value="1"/>
</dbReference>
<organism evidence="2 3">
    <name type="scientific">Kitasatospora purpeofusca</name>
    <dbReference type="NCBI Taxonomy" id="67352"/>
    <lineage>
        <taxon>Bacteria</taxon>
        <taxon>Bacillati</taxon>
        <taxon>Actinomycetota</taxon>
        <taxon>Actinomycetes</taxon>
        <taxon>Kitasatosporales</taxon>
        <taxon>Streptomycetaceae</taxon>
        <taxon>Kitasatospora</taxon>
    </lineage>
</organism>
<gene>
    <name evidence="2" type="ORF">OHA16_01705</name>
</gene>
<protein>
    <submittedName>
        <fullName evidence="2">Alpha/beta fold hydrolase</fullName>
    </submittedName>
</protein>
<keyword evidence="2" id="KW-0378">Hydrolase</keyword>
<keyword evidence="3" id="KW-1185">Reference proteome</keyword>
<evidence type="ECO:0000259" key="1">
    <source>
        <dbReference type="Pfam" id="PF12697"/>
    </source>
</evidence>
<dbReference type="InterPro" id="IPR029058">
    <property type="entry name" value="AB_hydrolase_fold"/>
</dbReference>
<proteinExistence type="predicted"/>
<accession>A0ABZ1TS49</accession>
<dbReference type="PANTHER" id="PTHR43433:SF5">
    <property type="entry name" value="AB HYDROLASE-1 DOMAIN-CONTAINING PROTEIN"/>
    <property type="match status" value="1"/>
</dbReference>
<evidence type="ECO:0000313" key="3">
    <source>
        <dbReference type="Proteomes" id="UP001432222"/>
    </source>
</evidence>
<dbReference type="EMBL" id="CP108110">
    <property type="protein sequence ID" value="WUQ81798.1"/>
    <property type="molecule type" value="Genomic_DNA"/>
</dbReference>
<sequence length="320" mass="33474">MVDNRRTVEVEVEVEVDGAELAAELHGDPADPAILLIHGAGHCRLNWPDGFVRRLVAGGRCVVRYDARDAGASTTFPVGAPPYALPDLAEDAAAVIDALGLGRAHVLGMSQGAAVGQLLALGHPDRVATLTLASATPGIPGQEQPDLPPVSDRLAAFFAQVEQDAQAKQDAGAAGAAGAADPSAREAVIESIVEGERPFAAESRPFDEVGVGRLAARIVDHARDIAAQSTNPYLLDAGPPWRARLGAITAPTLVLHGEEDPLFPPEHGRALAAEIPGARFLALPGTGHEIFPEHTWDTVVPAVLAHTVNRDDPPRPARVR</sequence>
<dbReference type="InterPro" id="IPR050471">
    <property type="entry name" value="AB_hydrolase"/>
</dbReference>
<reference evidence="2" key="1">
    <citation type="submission" date="2022-10" db="EMBL/GenBank/DDBJ databases">
        <title>The complete genomes of actinobacterial strains from the NBC collection.</title>
        <authorList>
            <person name="Joergensen T.S."/>
            <person name="Alvarez Arevalo M."/>
            <person name="Sterndorff E.B."/>
            <person name="Faurdal D."/>
            <person name="Vuksanovic O."/>
            <person name="Mourched A.-S."/>
            <person name="Charusanti P."/>
            <person name="Shaw S."/>
            <person name="Blin K."/>
            <person name="Weber T."/>
        </authorList>
    </citation>
    <scope>NUCLEOTIDE SEQUENCE</scope>
    <source>
        <strain evidence="2">NBC_00222</strain>
    </source>
</reference>
<dbReference type="Gene3D" id="3.40.50.1820">
    <property type="entry name" value="alpha/beta hydrolase"/>
    <property type="match status" value="1"/>
</dbReference>
<name>A0ABZ1TS49_9ACTN</name>
<evidence type="ECO:0000313" key="2">
    <source>
        <dbReference type="EMBL" id="WUQ81798.1"/>
    </source>
</evidence>
<dbReference type="GO" id="GO:0016787">
    <property type="term" value="F:hydrolase activity"/>
    <property type="evidence" value="ECO:0007669"/>
    <property type="project" value="UniProtKB-KW"/>
</dbReference>
<dbReference type="PANTHER" id="PTHR43433">
    <property type="entry name" value="HYDROLASE, ALPHA/BETA FOLD FAMILY PROTEIN"/>
    <property type="match status" value="1"/>
</dbReference>
<dbReference type="RefSeq" id="WP_328952873.1">
    <property type="nucleotide sequence ID" value="NZ_CP108110.1"/>
</dbReference>